<dbReference type="InterPro" id="IPR038109">
    <property type="entry name" value="DNA_bind_recomb_sf"/>
</dbReference>
<dbReference type="Pfam" id="PF00239">
    <property type="entry name" value="Resolvase"/>
    <property type="match status" value="1"/>
</dbReference>
<sequence>MIDTRNPARPSKTFSRSYVAPALQAHLVQGGTVEAWLNGRTPLVSYARISADRLKGDGIGVGRQHKNNARNAEQHGCVVVLHYEDNNLTAAKREVKRPAFLQMCRDITHGREEETGVPVRGCVTVERERVYRLPRDFIAFQDALVMVSDGAGDGVFIEDKTLLDLVNDDGTIIAGLVTSGTGEAEVRKIRKRTVRNAADRAEEGKTYGGPRRFGWLGACKDPYRLGNKHKSANEWPHLIDMIKARYAGRSWRAITGEINKREVLTARGGRWTEQGVKALVTNPAWWGGRVLNGEVVTDRKSGDPVIGDWDHATEETDGVGYETWKSIMTGVKANRLHRGMRRDAEVPHPEDELRTRGYLFSGTLRCGRVNDFEEVCYSKLSGNKASGKNAKYGDYYRCGDANCRGVGRRVDPVDRYLEELVLAYLDKHFAGTKVETVPWRGKDKMTTLRRQRRDIKDSVASGQADWSDVHDLITRLNRNIQALEQEERDHLAAERKRNLLRGWSREKWGQMELEEKREAIAQVFTSVVVMPVPKGVSDKAPFDPTLLRVSWRKERKVAQSENG</sequence>
<evidence type="ECO:0000313" key="2">
    <source>
        <dbReference type="EMBL" id="MDI3423956.1"/>
    </source>
</evidence>
<evidence type="ECO:0000259" key="1">
    <source>
        <dbReference type="SMART" id="SM00857"/>
    </source>
</evidence>
<proteinExistence type="predicted"/>
<dbReference type="PANTHER" id="PTHR30461">
    <property type="entry name" value="DNA-INVERTASE FROM LAMBDOID PROPHAGE"/>
    <property type="match status" value="1"/>
</dbReference>
<protein>
    <submittedName>
        <fullName evidence="2">Recombinase family protein</fullName>
    </submittedName>
</protein>
<dbReference type="Gene3D" id="3.90.1750.20">
    <property type="entry name" value="Putative Large Serine Recombinase, Chain B, Domain 2"/>
    <property type="match status" value="1"/>
</dbReference>
<dbReference type="SUPFAM" id="SSF53041">
    <property type="entry name" value="Resolvase-like"/>
    <property type="match status" value="1"/>
</dbReference>
<dbReference type="PANTHER" id="PTHR30461:SF23">
    <property type="entry name" value="DNA RECOMBINASE-RELATED"/>
    <property type="match status" value="1"/>
</dbReference>
<name>A0ABT6T7U4_9ACTN</name>
<dbReference type="InterPro" id="IPR050639">
    <property type="entry name" value="SSR_resolvase"/>
</dbReference>
<dbReference type="Gene3D" id="3.40.50.1390">
    <property type="entry name" value="Resolvase, N-terminal catalytic domain"/>
    <property type="match status" value="1"/>
</dbReference>
<dbReference type="InterPro" id="IPR011109">
    <property type="entry name" value="DNA_bind_recombinase_dom"/>
</dbReference>
<dbReference type="SMART" id="SM00857">
    <property type="entry name" value="Resolvase"/>
    <property type="match status" value="1"/>
</dbReference>
<keyword evidence="3" id="KW-1185">Reference proteome</keyword>
<dbReference type="RefSeq" id="WP_282539784.1">
    <property type="nucleotide sequence ID" value="NZ_JASCIS010000068.1"/>
</dbReference>
<dbReference type="Proteomes" id="UP001237105">
    <property type="component" value="Unassembled WGS sequence"/>
</dbReference>
<evidence type="ECO:0000313" key="3">
    <source>
        <dbReference type="Proteomes" id="UP001237105"/>
    </source>
</evidence>
<comment type="caution">
    <text evidence="2">The sequence shown here is derived from an EMBL/GenBank/DDBJ whole genome shotgun (WGS) entry which is preliminary data.</text>
</comment>
<dbReference type="EMBL" id="JASCIS010000068">
    <property type="protein sequence ID" value="MDI3423956.1"/>
    <property type="molecule type" value="Genomic_DNA"/>
</dbReference>
<feature type="domain" description="Resolvase/invertase-type recombinase catalytic" evidence="1">
    <location>
        <begin position="43"/>
        <end position="206"/>
    </location>
</feature>
<organism evidence="2 3">
    <name type="scientific">Streptomyces luteolus</name>
    <dbReference type="NCBI Taxonomy" id="3043615"/>
    <lineage>
        <taxon>Bacteria</taxon>
        <taxon>Bacillati</taxon>
        <taxon>Actinomycetota</taxon>
        <taxon>Actinomycetes</taxon>
        <taxon>Kitasatosporales</taxon>
        <taxon>Streptomycetaceae</taxon>
        <taxon>Streptomyces</taxon>
    </lineage>
</organism>
<dbReference type="Pfam" id="PF07508">
    <property type="entry name" value="Recombinase"/>
    <property type="match status" value="1"/>
</dbReference>
<accession>A0ABT6T7U4</accession>
<dbReference type="InterPro" id="IPR036162">
    <property type="entry name" value="Resolvase-like_N_sf"/>
</dbReference>
<reference evidence="2 3" key="1">
    <citation type="submission" date="2023-05" db="EMBL/GenBank/DDBJ databases">
        <title>Draft genome sequence of Streptomyces sp. B-S-A12 isolated from a cave soil in Thailand.</title>
        <authorList>
            <person name="Chamroensaksri N."/>
            <person name="Muangham S."/>
        </authorList>
    </citation>
    <scope>NUCLEOTIDE SEQUENCE [LARGE SCALE GENOMIC DNA]</scope>
    <source>
        <strain evidence="2 3">B-S-A12</strain>
    </source>
</reference>
<gene>
    <name evidence="2" type="ORF">QIT00_36365</name>
</gene>
<dbReference type="InterPro" id="IPR006119">
    <property type="entry name" value="Resolv_N"/>
</dbReference>